<proteinExistence type="predicted"/>
<accession>A0ACB7TXS2</accession>
<dbReference type="EMBL" id="CM037029">
    <property type="protein sequence ID" value="KAH7652857.1"/>
    <property type="molecule type" value="Genomic_DNA"/>
</dbReference>
<protein>
    <submittedName>
        <fullName evidence="1">B-cell receptor-associated protein 29/31</fullName>
    </submittedName>
</protein>
<reference evidence="2" key="1">
    <citation type="journal article" date="2022" name="Nat. Commun.">
        <title>Chromosome evolution and the genetic basis of agronomically important traits in greater yam.</title>
        <authorList>
            <person name="Bredeson J.V."/>
            <person name="Lyons J.B."/>
            <person name="Oniyinde I.O."/>
            <person name="Okereke N.R."/>
            <person name="Kolade O."/>
            <person name="Nnabue I."/>
            <person name="Nwadili C.O."/>
            <person name="Hribova E."/>
            <person name="Parker M."/>
            <person name="Nwogha J."/>
            <person name="Shu S."/>
            <person name="Carlson J."/>
            <person name="Kariba R."/>
            <person name="Muthemba S."/>
            <person name="Knop K."/>
            <person name="Barton G.J."/>
            <person name="Sherwood A.V."/>
            <person name="Lopez-Montes A."/>
            <person name="Asiedu R."/>
            <person name="Jamnadass R."/>
            <person name="Muchugi A."/>
            <person name="Goodstein D."/>
            <person name="Egesi C.N."/>
            <person name="Featherston J."/>
            <person name="Asfaw A."/>
            <person name="Simpson G.G."/>
            <person name="Dolezel J."/>
            <person name="Hendre P.S."/>
            <person name="Van Deynze A."/>
            <person name="Kumar P.L."/>
            <person name="Obidiegwu J.E."/>
            <person name="Bhattacharjee R."/>
            <person name="Rokhsar D.S."/>
        </authorList>
    </citation>
    <scope>NUCLEOTIDE SEQUENCE [LARGE SCALE GENOMIC DNA]</scope>
    <source>
        <strain evidence="2">cv. TDa95/00328</strain>
    </source>
</reference>
<keyword evidence="2" id="KW-1185">Reference proteome</keyword>
<sequence>MALEWVVLSYTAAAEATLLLLLTIPLLNPVRRSAAAASRAALKPLVALVPFSLFLLLDIYWKYEARPLCDNKGHGCNPTELIRYQKSLAKAQRNTVLIASALLMYWLLFAVSGFVVQLEHLEQRLQKLMNQD</sequence>
<evidence type="ECO:0000313" key="1">
    <source>
        <dbReference type="EMBL" id="KAH7652857.1"/>
    </source>
</evidence>
<evidence type="ECO:0000313" key="2">
    <source>
        <dbReference type="Proteomes" id="UP000827976"/>
    </source>
</evidence>
<name>A0ACB7TXS2_DIOAL</name>
<organism evidence="1 2">
    <name type="scientific">Dioscorea alata</name>
    <name type="common">Purple yam</name>
    <dbReference type="NCBI Taxonomy" id="55571"/>
    <lineage>
        <taxon>Eukaryota</taxon>
        <taxon>Viridiplantae</taxon>
        <taxon>Streptophyta</taxon>
        <taxon>Embryophyta</taxon>
        <taxon>Tracheophyta</taxon>
        <taxon>Spermatophyta</taxon>
        <taxon>Magnoliopsida</taxon>
        <taxon>Liliopsida</taxon>
        <taxon>Dioscoreales</taxon>
        <taxon>Dioscoreaceae</taxon>
        <taxon>Dioscorea</taxon>
    </lineage>
</organism>
<comment type="caution">
    <text evidence="1">The sequence shown here is derived from an EMBL/GenBank/DDBJ whole genome shotgun (WGS) entry which is preliminary data.</text>
</comment>
<keyword evidence="1" id="KW-0675">Receptor</keyword>
<gene>
    <name evidence="1" type="ORF">IHE45_19G044500</name>
</gene>
<dbReference type="Proteomes" id="UP000827976">
    <property type="component" value="Chromosome 19"/>
</dbReference>